<dbReference type="Gene3D" id="2.70.150.10">
    <property type="entry name" value="Calcium-transporting ATPase, cytoplasmic transduction domain A"/>
    <property type="match status" value="1"/>
</dbReference>
<dbReference type="SFLD" id="SFLDF00027">
    <property type="entry name" value="p-type_atpase"/>
    <property type="match status" value="1"/>
</dbReference>
<dbReference type="PROSITE" id="PS00154">
    <property type="entry name" value="ATPASE_E1_E2"/>
    <property type="match status" value="1"/>
</dbReference>
<dbReference type="PANTHER" id="PTHR45630:SF14">
    <property type="entry name" value="CATION-TRANSPORTING ATPASE"/>
    <property type="match status" value="1"/>
</dbReference>
<name>D3BVG6_HETP5</name>
<dbReference type="NCBIfam" id="TIGR01657">
    <property type="entry name" value="P-ATPase-V"/>
    <property type="match status" value="1"/>
</dbReference>
<dbReference type="InterPro" id="IPR018303">
    <property type="entry name" value="ATPase_P-typ_P_site"/>
</dbReference>
<keyword evidence="11 12" id="KW-0472">Membrane</keyword>
<feature type="domain" description="P-type ATPase A" evidence="14">
    <location>
        <begin position="439"/>
        <end position="558"/>
    </location>
</feature>
<dbReference type="InterPro" id="IPR004014">
    <property type="entry name" value="ATPase_P-typ_cation-transptr_N"/>
</dbReference>
<dbReference type="STRING" id="670386.D3BVG6"/>
<evidence type="ECO:0000256" key="8">
    <source>
        <dbReference type="ARBA" id="ARBA00022842"/>
    </source>
</evidence>
<comment type="catalytic activity">
    <reaction evidence="12">
        <text>ATP + H2O = ADP + phosphate + H(+)</text>
        <dbReference type="Rhea" id="RHEA:13065"/>
        <dbReference type="ChEBI" id="CHEBI:15377"/>
        <dbReference type="ChEBI" id="CHEBI:15378"/>
        <dbReference type="ChEBI" id="CHEBI:30616"/>
        <dbReference type="ChEBI" id="CHEBI:43474"/>
        <dbReference type="ChEBI" id="CHEBI:456216"/>
    </reaction>
</comment>
<evidence type="ECO:0000256" key="2">
    <source>
        <dbReference type="ARBA" id="ARBA00006000"/>
    </source>
</evidence>
<keyword evidence="3" id="KW-0597">Phosphoprotein</keyword>
<comment type="subcellular location">
    <subcellularLocation>
        <location evidence="1 12">Membrane</location>
        <topology evidence="1 12">Multi-pass membrane protein</topology>
    </subcellularLocation>
</comment>
<feature type="transmembrane region" description="Helical" evidence="12">
    <location>
        <begin position="399"/>
        <end position="418"/>
    </location>
</feature>
<dbReference type="Gene3D" id="3.40.50.1000">
    <property type="entry name" value="HAD superfamily/HAD-like"/>
    <property type="match status" value="1"/>
</dbReference>
<dbReference type="InterPro" id="IPR036412">
    <property type="entry name" value="HAD-like_sf"/>
</dbReference>
<dbReference type="RefSeq" id="XP_020426723.1">
    <property type="nucleotide sequence ID" value="XM_020582307.1"/>
</dbReference>
<dbReference type="InterPro" id="IPR023214">
    <property type="entry name" value="HAD_sf"/>
</dbReference>
<keyword evidence="4 12" id="KW-0812">Transmembrane</keyword>
<dbReference type="Pfam" id="PF00690">
    <property type="entry name" value="Cation_ATPase_N"/>
    <property type="match status" value="1"/>
</dbReference>
<feature type="transmembrane region" description="Helical" evidence="12">
    <location>
        <begin position="1180"/>
        <end position="1206"/>
    </location>
</feature>
<dbReference type="EMBL" id="ADBJ01000062">
    <property type="protein sequence ID" value="EFA74589.1"/>
    <property type="molecule type" value="Genomic_DNA"/>
</dbReference>
<dbReference type="InterPro" id="IPR044492">
    <property type="entry name" value="P_typ_ATPase_HD_dom"/>
</dbReference>
<feature type="domain" description="Cation-transporting P-type ATPase N-terminal" evidence="15">
    <location>
        <begin position="343"/>
        <end position="394"/>
    </location>
</feature>
<dbReference type="NCBIfam" id="TIGR01494">
    <property type="entry name" value="ATPase_P-type"/>
    <property type="match status" value="2"/>
</dbReference>
<dbReference type="GeneID" id="31367025"/>
<feature type="region of interest" description="Disordered" evidence="13">
    <location>
        <begin position="121"/>
        <end position="152"/>
    </location>
</feature>
<keyword evidence="5 12" id="KW-0479">Metal-binding</keyword>
<evidence type="ECO:0000256" key="12">
    <source>
        <dbReference type="RuleBase" id="RU362082"/>
    </source>
</evidence>
<feature type="transmembrane region" description="Helical" evidence="12">
    <location>
        <begin position="614"/>
        <end position="635"/>
    </location>
</feature>
<organism evidence="17 18">
    <name type="scientific">Heterostelium pallidum (strain ATCC 26659 / Pp 5 / PN500)</name>
    <name type="common">Cellular slime mold</name>
    <name type="synonym">Polysphondylium pallidum</name>
    <dbReference type="NCBI Taxonomy" id="670386"/>
    <lineage>
        <taxon>Eukaryota</taxon>
        <taxon>Amoebozoa</taxon>
        <taxon>Evosea</taxon>
        <taxon>Eumycetozoa</taxon>
        <taxon>Dictyostelia</taxon>
        <taxon>Acytosteliales</taxon>
        <taxon>Acytosteliaceae</taxon>
        <taxon>Heterostelium</taxon>
    </lineage>
</organism>
<dbReference type="FunFam" id="3.40.50.1000:FF:000068">
    <property type="entry name" value="Cation-transporting ATPase"/>
    <property type="match status" value="1"/>
</dbReference>
<dbReference type="EC" id="7.2.2.-" evidence="12"/>
<dbReference type="Pfam" id="PF00122">
    <property type="entry name" value="E1-E2_ATPase"/>
    <property type="match status" value="1"/>
</dbReference>
<comment type="caution">
    <text evidence="17">The sequence shown here is derived from an EMBL/GenBank/DDBJ whole genome shotgun (WGS) entry which is preliminary data.</text>
</comment>
<dbReference type="InterPro" id="IPR047819">
    <property type="entry name" value="P5A-ATPase_N"/>
</dbReference>
<reference evidence="17 18" key="1">
    <citation type="journal article" date="2011" name="Genome Res.">
        <title>Phylogeny-wide analysis of social amoeba genomes highlights ancient origins for complex intercellular communication.</title>
        <authorList>
            <person name="Heidel A.J."/>
            <person name="Lawal H.M."/>
            <person name="Felder M."/>
            <person name="Schilde C."/>
            <person name="Helps N.R."/>
            <person name="Tunggal B."/>
            <person name="Rivero F."/>
            <person name="John U."/>
            <person name="Schleicher M."/>
            <person name="Eichinger L."/>
            <person name="Platzer M."/>
            <person name="Noegel A.A."/>
            <person name="Schaap P."/>
            <person name="Gloeckner G."/>
        </authorList>
    </citation>
    <scope>NUCLEOTIDE SEQUENCE [LARGE SCALE GENOMIC DNA]</scope>
    <source>
        <strain evidence="18">ATCC 26659 / Pp 5 / PN500</strain>
    </source>
</reference>
<dbReference type="SUPFAM" id="SSF81660">
    <property type="entry name" value="Metal cation-transporting ATPase, ATP-binding domain N"/>
    <property type="match status" value="1"/>
</dbReference>
<dbReference type="InterPro" id="IPR059000">
    <property type="entry name" value="ATPase_P-type_domA"/>
</dbReference>
<evidence type="ECO:0000256" key="7">
    <source>
        <dbReference type="ARBA" id="ARBA00022840"/>
    </source>
</evidence>
<evidence type="ECO:0000256" key="11">
    <source>
        <dbReference type="ARBA" id="ARBA00023136"/>
    </source>
</evidence>
<dbReference type="PANTHER" id="PTHR45630">
    <property type="entry name" value="CATION-TRANSPORTING ATPASE-RELATED"/>
    <property type="match status" value="1"/>
</dbReference>
<evidence type="ECO:0000256" key="4">
    <source>
        <dbReference type="ARBA" id="ARBA00022692"/>
    </source>
</evidence>
<feature type="region of interest" description="Disordered" evidence="13">
    <location>
        <begin position="53"/>
        <end position="109"/>
    </location>
</feature>
<keyword evidence="6 12" id="KW-0547">Nucleotide-binding</keyword>
<dbReference type="OMA" id="SGWKDPL"/>
<keyword evidence="7 12" id="KW-0067">ATP-binding</keyword>
<evidence type="ECO:0000256" key="1">
    <source>
        <dbReference type="ARBA" id="ARBA00004141"/>
    </source>
</evidence>
<evidence type="ECO:0000256" key="10">
    <source>
        <dbReference type="ARBA" id="ARBA00022989"/>
    </source>
</evidence>
<dbReference type="Proteomes" id="UP000001396">
    <property type="component" value="Unassembled WGS sequence"/>
</dbReference>
<dbReference type="GO" id="GO:0019829">
    <property type="term" value="F:ATPase-coupled monoatomic cation transmembrane transporter activity"/>
    <property type="evidence" value="ECO:0007669"/>
    <property type="project" value="UniProtKB-UniRule"/>
</dbReference>
<dbReference type="InterPro" id="IPR023298">
    <property type="entry name" value="ATPase_P-typ_TM_dom_sf"/>
</dbReference>
<dbReference type="InterPro" id="IPR001757">
    <property type="entry name" value="P_typ_ATPase"/>
</dbReference>
<feature type="region of interest" description="Disordered" evidence="13">
    <location>
        <begin position="180"/>
        <end position="203"/>
    </location>
</feature>
<feature type="transmembrane region" description="Helical" evidence="12">
    <location>
        <begin position="1109"/>
        <end position="1125"/>
    </location>
</feature>
<dbReference type="Gene3D" id="3.40.1110.10">
    <property type="entry name" value="Calcium-transporting ATPase, cytoplasmic domain N"/>
    <property type="match status" value="1"/>
</dbReference>
<dbReference type="SUPFAM" id="SSF81653">
    <property type="entry name" value="Calcium ATPase, transduction domain A"/>
    <property type="match status" value="1"/>
</dbReference>
<feature type="transmembrane region" description="Helical" evidence="12">
    <location>
        <begin position="374"/>
        <end position="393"/>
    </location>
</feature>
<feature type="compositionally biased region" description="Low complexity" evidence="13">
    <location>
        <begin position="131"/>
        <end position="152"/>
    </location>
</feature>
<sequence>MQIESFSTSLELYNKLKLIGEKINKTESFYCELPDMITANPNRNESTTYIANEDDGLEGTSYSISHDHINNNNNDNEEDDDDISTPILLSTHNSPHFQSDDDESDEDAAKHYRADSLLTHGKQRQQDHQQQDQPPLQQQAYNSTPPTTSSSFTKISASPVLIANRDFLVSHEMVLDSEITHRTNGESSPPLSPPMHSHRLSTPATPIRSLSGISSTSDDANNDELLGIHSMTGYKFALGREILFWILTILTGGLLLLFFHWFTLYELNFRRRKTSLENANYILVYGIDMRFEICQVKEFKSELKLDKVITFRHSRFFYNHESDSFIRPRIKSKYNSSNLYQFIEHGLTNDKYQSLLHKFGYNVIEFPIKSIPRLLLEEVLHPFFIFQIYSVILWSFEEYYYYAGAILLIATVSSILSLKEIRSNLISLKEMSTYVCEIKVLREGQFTTVQSSDLVPGDIIDIPTNLTLPCDMSLLTGQVICNESMLTGESVPVTKHPILTRDQLTASQRPNYPVDITEARSSLFGGTMVVKIMPHHNGRTLAMVRETGFQTSKGKLILSILFPKKSHFRFIQESFKFIGVLCCIAMIGFAISVWRLKDLGVDTKTIVLRALDLITIVIPPALPIAMTVGTGFALIRLKKVKIFCISPPRLNMAGKLQVFCFDKTGTLTEEGLDFYGVVATNQHDSHCDFNQLYTSLDDMDNRLVMLSMASCHSLSHINNEIAGDPLEIKIFQATNSKLEEHDDHHTHIVWGNDRLIYQERFDFQSSLQRMSVIVSDTSDNRQYSFVKGSPEMIKKLSLSHTIPSDYDQQLFIYTERGYRVLACAYRTWDSQQNVANRELMRQTAEENLVFLGFIIMENKMKPESKPIIEVLHRANIKTIMVTGDNPLTAISVSKQCGIIKENTLLFIPELDNNKDSLDSFTWRNLSDPSTDQALSYYQLDPYTLTLDNSDEPNSSIPYSLVVTGPFFKRIHHHYLQTGSNKFMTMLKRGLVYARMSPDDKQTLIEELQRIGLYVGMCGDGANDCGALKSAHVGISLSETEASIAAPFTSTTTNITCCPTLIKEGRASLAVSFKLFQFMGMYSLIQFISVIFLYFIASVLGNWMYLYQDLWIIFPLVIFMGMTCPSDKLSIKRPSGRLISGAVVGSLLVHILVCLLFQTIVFFTVRKQPWYNEEVIDEDNIVTYVTTSMFIYANFQYLIMALSFSFGKPFLKPLYTNKLLFLAYSISLTTSLLLVFAPTSKIWEIGQLRLVPLRWRFTLIGIVVANLAANLLVEFSFVYYKLRSKKKKQFHYDQIFSKDAPKDERISKEENIVLLPISNLKQNHRNN</sequence>
<dbReference type="SFLD" id="SFLDG00002">
    <property type="entry name" value="C1.7:_P-type_atpase_like"/>
    <property type="match status" value="1"/>
</dbReference>
<feature type="transmembrane region" description="Helical" evidence="12">
    <location>
        <begin position="574"/>
        <end position="594"/>
    </location>
</feature>
<evidence type="ECO:0000256" key="5">
    <source>
        <dbReference type="ARBA" id="ARBA00022723"/>
    </source>
</evidence>
<dbReference type="Pfam" id="PF12409">
    <property type="entry name" value="P5-ATPase"/>
    <property type="match status" value="1"/>
</dbReference>
<proteinExistence type="inferred from homology"/>
<evidence type="ECO:0000256" key="3">
    <source>
        <dbReference type="ARBA" id="ARBA00022553"/>
    </source>
</evidence>
<dbReference type="GO" id="GO:0046872">
    <property type="term" value="F:metal ion binding"/>
    <property type="evidence" value="ECO:0007669"/>
    <property type="project" value="UniProtKB-UniRule"/>
</dbReference>
<protein>
    <recommendedName>
        <fullName evidence="12">Cation-transporting ATPase</fullName>
        <ecNumber evidence="12">7.2.2.-</ecNumber>
    </recommendedName>
</protein>
<feature type="transmembrane region" description="Helical" evidence="12">
    <location>
        <begin position="1137"/>
        <end position="1160"/>
    </location>
</feature>
<dbReference type="Pfam" id="PF13246">
    <property type="entry name" value="Cation_ATPase"/>
    <property type="match status" value="1"/>
</dbReference>
<feature type="domain" description="P5B-type ATPase N-terminal" evidence="16">
    <location>
        <begin position="231"/>
        <end position="310"/>
    </location>
</feature>
<evidence type="ECO:0000256" key="6">
    <source>
        <dbReference type="ARBA" id="ARBA00022741"/>
    </source>
</evidence>
<keyword evidence="10 12" id="KW-1133">Transmembrane helix</keyword>
<evidence type="ECO:0000256" key="9">
    <source>
        <dbReference type="ARBA" id="ARBA00022967"/>
    </source>
</evidence>
<dbReference type="GO" id="GO:0005524">
    <property type="term" value="F:ATP binding"/>
    <property type="evidence" value="ECO:0007669"/>
    <property type="project" value="UniProtKB-UniRule"/>
</dbReference>
<dbReference type="PRINTS" id="PR00119">
    <property type="entry name" value="CATATPASE"/>
</dbReference>
<dbReference type="InterPro" id="IPR008250">
    <property type="entry name" value="ATPase_P-typ_transduc_dom_A_sf"/>
</dbReference>
<keyword evidence="8 12" id="KW-0460">Magnesium</keyword>
<keyword evidence="18" id="KW-1185">Reference proteome</keyword>
<dbReference type="InterPro" id="IPR006544">
    <property type="entry name" value="P-type_TPase_V"/>
</dbReference>
<evidence type="ECO:0000259" key="16">
    <source>
        <dbReference type="Pfam" id="PF12409"/>
    </source>
</evidence>
<evidence type="ECO:0000259" key="14">
    <source>
        <dbReference type="Pfam" id="PF00122"/>
    </source>
</evidence>
<dbReference type="SUPFAM" id="SSF81665">
    <property type="entry name" value="Calcium ATPase, transmembrane domain M"/>
    <property type="match status" value="1"/>
</dbReference>
<comment type="similarity">
    <text evidence="2 12">Belongs to the cation transport ATPase (P-type) (TC 3.A.3) family. Type V subfamily.</text>
</comment>
<feature type="transmembrane region" description="Helical" evidence="12">
    <location>
        <begin position="1218"/>
        <end position="1236"/>
    </location>
</feature>
<evidence type="ECO:0000256" key="13">
    <source>
        <dbReference type="SAM" id="MobiDB-lite"/>
    </source>
</evidence>
<dbReference type="FunCoup" id="D3BVG6">
    <property type="interactions" value="94"/>
</dbReference>
<evidence type="ECO:0000313" key="17">
    <source>
        <dbReference type="EMBL" id="EFA74589.1"/>
    </source>
</evidence>
<dbReference type="FunFam" id="1.20.1110.10:FF:000023">
    <property type="entry name" value="Cation-transporting ATPase"/>
    <property type="match status" value="1"/>
</dbReference>
<dbReference type="InterPro" id="IPR023299">
    <property type="entry name" value="ATPase_P-typ_cyto_dom_N"/>
</dbReference>
<dbReference type="InParanoid" id="D3BVG6"/>
<dbReference type="SUPFAM" id="SSF56784">
    <property type="entry name" value="HAD-like"/>
    <property type="match status" value="1"/>
</dbReference>
<feature type="compositionally biased region" description="Polar residues" evidence="13">
    <location>
        <begin position="87"/>
        <end position="97"/>
    </location>
</feature>
<accession>D3BVG6</accession>
<feature type="transmembrane region" description="Helical" evidence="12">
    <location>
        <begin position="1083"/>
        <end position="1103"/>
    </location>
</feature>
<evidence type="ECO:0000313" key="18">
    <source>
        <dbReference type="Proteomes" id="UP000001396"/>
    </source>
</evidence>
<dbReference type="SFLD" id="SFLDS00003">
    <property type="entry name" value="Haloacid_Dehalogenase"/>
    <property type="match status" value="1"/>
</dbReference>
<evidence type="ECO:0000259" key="15">
    <source>
        <dbReference type="Pfam" id="PF00690"/>
    </source>
</evidence>
<dbReference type="GO" id="GO:0016887">
    <property type="term" value="F:ATP hydrolysis activity"/>
    <property type="evidence" value="ECO:0007669"/>
    <property type="project" value="InterPro"/>
</dbReference>
<dbReference type="GO" id="GO:0140358">
    <property type="term" value="F:P-type transmembrane transporter activity"/>
    <property type="evidence" value="ECO:0007669"/>
    <property type="project" value="InterPro"/>
</dbReference>
<dbReference type="GO" id="GO:0016020">
    <property type="term" value="C:membrane"/>
    <property type="evidence" value="ECO:0007669"/>
    <property type="project" value="UniProtKB-SubCell"/>
</dbReference>
<feature type="transmembrane region" description="Helical" evidence="12">
    <location>
        <begin position="242"/>
        <end position="264"/>
    </location>
</feature>
<gene>
    <name evidence="17" type="ORF">PPL_11557</name>
</gene>
<feature type="transmembrane region" description="Helical" evidence="12">
    <location>
        <begin position="1256"/>
        <end position="1279"/>
    </location>
</feature>
<keyword evidence="9 12" id="KW-1278">Translocase</keyword>